<evidence type="ECO:0000313" key="2">
    <source>
        <dbReference type="Proteomes" id="UP000011666"/>
    </source>
</evidence>
<evidence type="ECO:0008006" key="3">
    <source>
        <dbReference type="Google" id="ProtNLM"/>
    </source>
</evidence>
<gene>
    <name evidence="1" type="ORF">GS4_39_00640</name>
</gene>
<keyword evidence="2" id="KW-1185">Reference proteome</keyword>
<dbReference type="Pfam" id="PF25209">
    <property type="entry name" value="Phage_capsid_4"/>
    <property type="match status" value="1"/>
</dbReference>
<dbReference type="eggNOG" id="ENOG502ZA8G">
    <property type="taxonomic scope" value="Bacteria"/>
</dbReference>
<dbReference type="Proteomes" id="UP000011666">
    <property type="component" value="Unassembled WGS sequence"/>
</dbReference>
<dbReference type="AlphaFoldDB" id="M0QQ76"/>
<dbReference type="NCBIfam" id="NF042926">
    <property type="entry name" value="capsid_Caudo_1"/>
    <property type="match status" value="1"/>
</dbReference>
<name>M0QQ76_9ACTN</name>
<dbReference type="InterPro" id="IPR049995">
    <property type="entry name" value="Capsid_mycobact-type"/>
</dbReference>
<dbReference type="RefSeq" id="WP_007625019.1">
    <property type="nucleotide sequence ID" value="NZ_BANX01000039.1"/>
</dbReference>
<comment type="caution">
    <text evidence="1">The sequence shown here is derived from an EMBL/GenBank/DDBJ whole genome shotgun (WGS) entry which is preliminary data.</text>
</comment>
<proteinExistence type="predicted"/>
<dbReference type="STRING" id="1223545.GS4_39_00640"/>
<dbReference type="OrthoDB" id="4367863at2"/>
<organism evidence="1 2">
    <name type="scientific">Gordonia soli NBRC 108243</name>
    <dbReference type="NCBI Taxonomy" id="1223545"/>
    <lineage>
        <taxon>Bacteria</taxon>
        <taxon>Bacillati</taxon>
        <taxon>Actinomycetota</taxon>
        <taxon>Actinomycetes</taxon>
        <taxon>Mycobacteriales</taxon>
        <taxon>Gordoniaceae</taxon>
        <taxon>Gordonia</taxon>
    </lineage>
</organism>
<reference evidence="1 2" key="1">
    <citation type="submission" date="2013-01" db="EMBL/GenBank/DDBJ databases">
        <title>Whole genome shotgun sequence of Gordonia soli NBRC 108243.</title>
        <authorList>
            <person name="Isaki-Nakamura S."/>
            <person name="Hosoyama A."/>
            <person name="Tsuchikane K."/>
            <person name="Ando Y."/>
            <person name="Baba S."/>
            <person name="Ohji S."/>
            <person name="Hamada M."/>
            <person name="Tamura T."/>
            <person name="Yamazoe A."/>
            <person name="Yamazaki S."/>
            <person name="Fujita N."/>
        </authorList>
    </citation>
    <scope>NUCLEOTIDE SEQUENCE [LARGE SCALE GENOMIC DNA]</scope>
    <source>
        <strain evidence="1 2">NBRC 108243</strain>
    </source>
</reference>
<dbReference type="EMBL" id="BANX01000039">
    <property type="protein sequence ID" value="GAC70733.1"/>
    <property type="molecule type" value="Genomic_DNA"/>
</dbReference>
<sequence>MPGPTPVTYPIGPPVVTNNQITVDLALNQPNLITRRIRDITLQSFIAPLLFTSSGQTVVGGAMRYQQAKVNELYTNRDVEQRGPGDEYPNVGVDRLEEKLAKVEDWGGKFPITDEAKKRNDVSTLNQATTSLANTIVRKVNTRTVAVLEAAIADQAGAGTFIGKNWSTAVTNGVSPTANNALPQSDFAKAQLLADQDELGVRYNLWIVNPQEAANLATTYGSALKDLLDYYNVELFQSNRVTAGTAYVAEKGAVGFLDYEEGLSTETWREPNRKSWYIQSWVLPIMGVTNPYSVRKVTGLAG</sequence>
<accession>M0QQ76</accession>
<protein>
    <recommendedName>
        <fullName evidence="3">Major capsid protein</fullName>
    </recommendedName>
</protein>
<evidence type="ECO:0000313" key="1">
    <source>
        <dbReference type="EMBL" id="GAC70733.1"/>
    </source>
</evidence>